<dbReference type="AlphaFoldDB" id="F0WYU4"/>
<reference evidence="1" key="2">
    <citation type="submission" date="2011-02" db="EMBL/GenBank/DDBJ databases">
        <authorList>
            <person name="MacLean D."/>
        </authorList>
    </citation>
    <scope>NUCLEOTIDE SEQUENCE</scope>
</reference>
<name>F0WYU4_9STRA</name>
<protein>
    <submittedName>
        <fullName evidence="1">AlNc14C399G11354 protein</fullName>
    </submittedName>
</protein>
<dbReference type="EMBL" id="FR824442">
    <property type="protein sequence ID" value="CCA26653.1"/>
    <property type="molecule type" value="Genomic_DNA"/>
</dbReference>
<dbReference type="HOGENOM" id="CLU_2163136_0_0_1"/>
<organism evidence="1">
    <name type="scientific">Albugo laibachii Nc14</name>
    <dbReference type="NCBI Taxonomy" id="890382"/>
    <lineage>
        <taxon>Eukaryota</taxon>
        <taxon>Sar</taxon>
        <taxon>Stramenopiles</taxon>
        <taxon>Oomycota</taxon>
        <taxon>Peronosporomycetes</taxon>
        <taxon>Albuginales</taxon>
        <taxon>Albuginaceae</taxon>
        <taxon>Albugo</taxon>
    </lineage>
</organism>
<sequence>MIFWILNTPSNVTERNSKFETKNTASSSELEERLLLWTRQCQDYKLSIITGETIQAKAAKIRYDLVRSGDSKDTVKLQELMFFHGWVFQIPEASRSDVEALAWRGGICDSE</sequence>
<reference evidence="1" key="1">
    <citation type="journal article" date="2011" name="PLoS Biol.">
        <title>Gene gain and loss during evolution of obligate parasitism in the white rust pathogen of Arabidopsis thaliana.</title>
        <authorList>
            <person name="Kemen E."/>
            <person name="Gardiner A."/>
            <person name="Schultz-Larsen T."/>
            <person name="Kemen A.C."/>
            <person name="Balmuth A.L."/>
            <person name="Robert-Seilaniantz A."/>
            <person name="Bailey K."/>
            <person name="Holub E."/>
            <person name="Studholme D.J."/>
            <person name="Maclean D."/>
            <person name="Jones J.D."/>
        </authorList>
    </citation>
    <scope>NUCLEOTIDE SEQUENCE</scope>
</reference>
<gene>
    <name evidence="1" type="primary">AlNc14C399G11354</name>
    <name evidence="1" type="ORF">ALNC14_127970</name>
</gene>
<proteinExistence type="predicted"/>
<dbReference type="Gene3D" id="1.10.10.60">
    <property type="entry name" value="Homeodomain-like"/>
    <property type="match status" value="1"/>
</dbReference>
<accession>F0WYU4</accession>
<evidence type="ECO:0000313" key="1">
    <source>
        <dbReference type="EMBL" id="CCA26653.1"/>
    </source>
</evidence>